<dbReference type="Proteomes" id="UP000002035">
    <property type="component" value="Unassembled WGS sequence"/>
</dbReference>
<dbReference type="OMA" id="SGNRHNA"/>
<evidence type="ECO:0000256" key="2">
    <source>
        <dbReference type="SAM" id="Phobius"/>
    </source>
</evidence>
<keyword evidence="2" id="KW-0472">Membrane</keyword>
<protein>
    <submittedName>
        <fullName evidence="3">Uncharacterized protein</fullName>
    </submittedName>
</protein>
<keyword evidence="2" id="KW-1133">Transmembrane helix</keyword>
<dbReference type="AlphaFoldDB" id="C5FZJ7"/>
<evidence type="ECO:0000313" key="4">
    <source>
        <dbReference type="Proteomes" id="UP000002035"/>
    </source>
</evidence>
<evidence type="ECO:0000313" key="3">
    <source>
        <dbReference type="EMBL" id="EEQ35300.1"/>
    </source>
</evidence>
<reference evidence="4" key="1">
    <citation type="journal article" date="2012" name="MBio">
        <title>Comparative genome analysis of Trichophyton rubrum and related dermatophytes reveals candidate genes involved in infection.</title>
        <authorList>
            <person name="Martinez D.A."/>
            <person name="Oliver B.G."/>
            <person name="Graeser Y."/>
            <person name="Goldberg J.M."/>
            <person name="Li W."/>
            <person name="Martinez-Rossi N.M."/>
            <person name="Monod M."/>
            <person name="Shelest E."/>
            <person name="Barton R.C."/>
            <person name="Birch E."/>
            <person name="Brakhage A.A."/>
            <person name="Chen Z."/>
            <person name="Gurr S.J."/>
            <person name="Heiman D."/>
            <person name="Heitman J."/>
            <person name="Kosti I."/>
            <person name="Rossi A."/>
            <person name="Saif S."/>
            <person name="Samalova M."/>
            <person name="Saunders C.W."/>
            <person name="Shea T."/>
            <person name="Summerbell R.C."/>
            <person name="Xu J."/>
            <person name="Young S."/>
            <person name="Zeng Q."/>
            <person name="Birren B.W."/>
            <person name="Cuomo C.A."/>
            <person name="White T.C."/>
        </authorList>
    </citation>
    <scope>NUCLEOTIDE SEQUENCE [LARGE SCALE GENOMIC DNA]</scope>
    <source>
        <strain evidence="4">ATCC MYA-4605 / CBS 113480</strain>
    </source>
</reference>
<feature type="compositionally biased region" description="Gly residues" evidence="1">
    <location>
        <begin position="72"/>
        <end position="82"/>
    </location>
</feature>
<evidence type="ECO:0000256" key="1">
    <source>
        <dbReference type="SAM" id="MobiDB-lite"/>
    </source>
</evidence>
<name>C5FZJ7_ARTOC</name>
<feature type="region of interest" description="Disordered" evidence="1">
    <location>
        <begin position="55"/>
        <end position="125"/>
    </location>
</feature>
<accession>C5FZJ7</accession>
<dbReference type="EMBL" id="DS995708">
    <property type="protein sequence ID" value="EEQ35300.1"/>
    <property type="molecule type" value="Genomic_DNA"/>
</dbReference>
<dbReference type="OrthoDB" id="4174341at2759"/>
<gene>
    <name evidence="3" type="ORF">MCYG_08119</name>
</gene>
<dbReference type="InterPro" id="IPR024491">
    <property type="entry name" value="Se_SelK/SelG"/>
</dbReference>
<proteinExistence type="predicted"/>
<sequence>MSLFNRPYVSDGHILESPPLSAKARRFLHAVYMFLGLYFVSLFSFTPYAAAEASQFNIKNPANRDPRYRNGRGVGRGGGGGNNHDRRGGGGGGGGPSKRIGRVDDVRGPECSSCGFRTPKNKNEP</sequence>
<keyword evidence="4" id="KW-1185">Reference proteome</keyword>
<dbReference type="Pfam" id="PF10961">
    <property type="entry name" value="SelK_SelG"/>
    <property type="match status" value="1"/>
</dbReference>
<feature type="transmembrane region" description="Helical" evidence="2">
    <location>
        <begin position="30"/>
        <end position="50"/>
    </location>
</feature>
<dbReference type="eggNOG" id="ENOG502SWJM">
    <property type="taxonomic scope" value="Eukaryota"/>
</dbReference>
<dbReference type="HOGENOM" id="CLU_157388_0_0_1"/>
<dbReference type="GeneID" id="9227655"/>
<dbReference type="RefSeq" id="XP_002843036.1">
    <property type="nucleotide sequence ID" value="XM_002842990.1"/>
</dbReference>
<dbReference type="VEuPathDB" id="FungiDB:MCYG_08119"/>
<keyword evidence="2" id="KW-0812">Transmembrane</keyword>
<organism evidence="3 4">
    <name type="scientific">Arthroderma otae (strain ATCC MYA-4605 / CBS 113480)</name>
    <name type="common">Microsporum canis</name>
    <dbReference type="NCBI Taxonomy" id="554155"/>
    <lineage>
        <taxon>Eukaryota</taxon>
        <taxon>Fungi</taxon>
        <taxon>Dikarya</taxon>
        <taxon>Ascomycota</taxon>
        <taxon>Pezizomycotina</taxon>
        <taxon>Eurotiomycetes</taxon>
        <taxon>Eurotiomycetidae</taxon>
        <taxon>Onygenales</taxon>
        <taxon>Arthrodermataceae</taxon>
        <taxon>Microsporum</taxon>
    </lineage>
</organism>